<gene>
    <name evidence="1" type="ORF">MBBWO_08320</name>
</gene>
<comment type="caution">
    <text evidence="1">The sequence shown here is derived from an EMBL/GenBank/DDBJ whole genome shotgun (WGS) entry which is preliminary data.</text>
</comment>
<evidence type="ECO:0000313" key="2">
    <source>
        <dbReference type="Proteomes" id="UP000245577"/>
    </source>
</evidence>
<protein>
    <recommendedName>
        <fullName evidence="3">Methanogenesis marker protein 6</fullName>
    </recommendedName>
</protein>
<dbReference type="EMBL" id="MZGU01000004">
    <property type="protein sequence ID" value="PWB85980.1"/>
    <property type="molecule type" value="Genomic_DNA"/>
</dbReference>
<evidence type="ECO:0008006" key="3">
    <source>
        <dbReference type="Google" id="ProtNLM"/>
    </source>
</evidence>
<reference evidence="1 2" key="1">
    <citation type="submission" date="2017-03" db="EMBL/GenBank/DDBJ databases">
        <title>Genome sequence of Methanobrevibacter wosei.</title>
        <authorList>
            <person name="Poehlein A."/>
            <person name="Seedorf H."/>
            <person name="Daniel R."/>
        </authorList>
    </citation>
    <scope>NUCLEOTIDE SEQUENCE [LARGE SCALE GENOMIC DNA]</scope>
    <source>
        <strain evidence="1 2">DSM 11979</strain>
    </source>
</reference>
<proteinExistence type="predicted"/>
<dbReference type="RefSeq" id="WP_116669622.1">
    <property type="nucleotide sequence ID" value="NZ_CALIUN010000013.1"/>
</dbReference>
<accession>A0A2U1S7B5</accession>
<dbReference type="PIRSF" id="PIRSF005642">
    <property type="entry name" value="UCP005642"/>
    <property type="match status" value="1"/>
</dbReference>
<dbReference type="InterPro" id="IPR012025">
    <property type="entry name" value="Methan_mark_6"/>
</dbReference>
<organism evidence="1 2">
    <name type="scientific">Methanobrevibacter woesei</name>
    <dbReference type="NCBI Taxonomy" id="190976"/>
    <lineage>
        <taxon>Archaea</taxon>
        <taxon>Methanobacteriati</taxon>
        <taxon>Methanobacteriota</taxon>
        <taxon>Methanomada group</taxon>
        <taxon>Methanobacteria</taxon>
        <taxon>Methanobacteriales</taxon>
        <taxon>Methanobacteriaceae</taxon>
        <taxon>Methanobrevibacter</taxon>
    </lineage>
</organism>
<keyword evidence="2" id="KW-1185">Reference proteome</keyword>
<dbReference type="Pfam" id="PF09875">
    <property type="entry name" value="DUF2102"/>
    <property type="match status" value="1"/>
</dbReference>
<evidence type="ECO:0000313" key="1">
    <source>
        <dbReference type="EMBL" id="PWB85980.1"/>
    </source>
</evidence>
<dbReference type="AlphaFoldDB" id="A0A2U1S7B5"/>
<sequence length="152" mass="17465">MSQNLCPSPTLGKEDWDPDVVTRMIILAPGAHVSEQEIVSEMHMLDLPLTIKNTCYGAMVSGKKEDVFKALKEIRKLDEYHIFTKDRGFAPGDPRRCRGQRFGPREGYHQMEDEYRILGDVADALSQRRDVEVEEKKPIKVEEFKSILDEID</sequence>
<dbReference type="OrthoDB" id="148219at2157"/>
<dbReference type="NCBIfam" id="TIGR03272">
    <property type="entry name" value="methan_mark_6"/>
    <property type="match status" value="1"/>
</dbReference>
<dbReference type="Proteomes" id="UP000245577">
    <property type="component" value="Unassembled WGS sequence"/>
</dbReference>
<name>A0A2U1S7B5_9EURY</name>